<organism evidence="2 3">
    <name type="scientific">Arabidopsis thaliana</name>
    <name type="common">Mouse-ear cress</name>
    <dbReference type="NCBI Taxonomy" id="3702"/>
    <lineage>
        <taxon>Eukaryota</taxon>
        <taxon>Viridiplantae</taxon>
        <taxon>Streptophyta</taxon>
        <taxon>Embryophyta</taxon>
        <taxon>Tracheophyta</taxon>
        <taxon>Spermatophyta</taxon>
        <taxon>Magnoliopsida</taxon>
        <taxon>eudicotyledons</taxon>
        <taxon>Gunneridae</taxon>
        <taxon>Pentapetalae</taxon>
        <taxon>rosids</taxon>
        <taxon>malvids</taxon>
        <taxon>Brassicales</taxon>
        <taxon>Brassicaceae</taxon>
        <taxon>Camelineae</taxon>
        <taxon>Arabidopsis</taxon>
    </lineage>
</organism>
<accession>A0A7G2ETX9</accession>
<feature type="domain" description="Transposase-associated" evidence="1">
    <location>
        <begin position="6"/>
        <end position="77"/>
    </location>
</feature>
<reference evidence="2 3" key="1">
    <citation type="submission" date="2020-09" db="EMBL/GenBank/DDBJ databases">
        <authorList>
            <person name="Ashkenazy H."/>
        </authorList>
    </citation>
    <scope>NUCLEOTIDE SEQUENCE [LARGE SCALE GENOMIC DNA]</scope>
    <source>
        <strain evidence="3">cv. Cdm-0</strain>
    </source>
</reference>
<dbReference type="Pfam" id="PF13963">
    <property type="entry name" value="Transpos_assoc"/>
    <property type="match status" value="1"/>
</dbReference>
<evidence type="ECO:0000313" key="3">
    <source>
        <dbReference type="Proteomes" id="UP000516314"/>
    </source>
</evidence>
<gene>
    <name evidence="2" type="ORF">AT9943_LOCUS12471</name>
</gene>
<dbReference type="EMBL" id="LR881468">
    <property type="protein sequence ID" value="CAD5324582.1"/>
    <property type="molecule type" value="Genomic_DNA"/>
</dbReference>
<protein>
    <submittedName>
        <fullName evidence="2">(thale cress) hypothetical protein</fullName>
    </submittedName>
</protein>
<dbReference type="AlphaFoldDB" id="A0A7G2ETX9"/>
<name>A0A7G2ETX9_ARATH</name>
<dbReference type="Proteomes" id="UP000516314">
    <property type="component" value="Chromosome 3"/>
</dbReference>
<dbReference type="InterPro" id="IPR029480">
    <property type="entry name" value="Transpos_assoc"/>
</dbReference>
<proteinExistence type="predicted"/>
<evidence type="ECO:0000259" key="1">
    <source>
        <dbReference type="Pfam" id="PF13963"/>
    </source>
</evidence>
<sequence>MDKAWAWLPRNSLEYEIGAKNFVSGASISLGNHTEMFCPCVDCRNVCHQLIETVLDHLVIRGMDLKYKRNPCWSKHGDKRDRTFVDVPTSEEEAYELLRTTYFDS</sequence>
<evidence type="ECO:0000313" key="2">
    <source>
        <dbReference type="EMBL" id="CAD5324582.1"/>
    </source>
</evidence>